<dbReference type="Proteomes" id="UP001209878">
    <property type="component" value="Unassembled WGS sequence"/>
</dbReference>
<feature type="region of interest" description="Disordered" evidence="6">
    <location>
        <begin position="1"/>
        <end position="37"/>
    </location>
</feature>
<dbReference type="InterPro" id="IPR000863">
    <property type="entry name" value="Sulfotransferase_dom"/>
</dbReference>
<evidence type="ECO:0000256" key="2">
    <source>
        <dbReference type="ARBA" id="ARBA00023180"/>
    </source>
</evidence>
<dbReference type="AlphaFoldDB" id="A0AAD9K003"/>
<dbReference type="GO" id="GO:0008467">
    <property type="term" value="F:[heparan sulfate]-glucosamine 3-sulfotransferase activity"/>
    <property type="evidence" value="ECO:0007669"/>
    <property type="project" value="TreeGrafter"/>
</dbReference>
<feature type="binding site" evidence="4">
    <location>
        <position position="254"/>
    </location>
    <ligand>
        <name>3'-phosphoadenylyl sulfate</name>
        <dbReference type="ChEBI" id="CHEBI:58339"/>
    </ligand>
</feature>
<name>A0AAD9K003_RIDPI</name>
<feature type="domain" description="Sulfotransferase" evidence="7">
    <location>
        <begin position="50"/>
        <end position="286"/>
    </location>
</feature>
<evidence type="ECO:0000256" key="1">
    <source>
        <dbReference type="ARBA" id="ARBA00022679"/>
    </source>
</evidence>
<keyword evidence="2" id="KW-0325">Glycoprotein</keyword>
<gene>
    <name evidence="8" type="ORF">NP493_1576g00053</name>
</gene>
<dbReference type="InterPro" id="IPR027417">
    <property type="entry name" value="P-loop_NTPase"/>
</dbReference>
<keyword evidence="1" id="KW-0808">Transferase</keyword>
<evidence type="ECO:0000259" key="7">
    <source>
        <dbReference type="Pfam" id="PF00685"/>
    </source>
</evidence>
<evidence type="ECO:0000256" key="3">
    <source>
        <dbReference type="PIRSR" id="PIRSR637359-1"/>
    </source>
</evidence>
<keyword evidence="5" id="KW-1015">Disulfide bond</keyword>
<organism evidence="8 9">
    <name type="scientific">Ridgeia piscesae</name>
    <name type="common">Tubeworm</name>
    <dbReference type="NCBI Taxonomy" id="27915"/>
    <lineage>
        <taxon>Eukaryota</taxon>
        <taxon>Metazoa</taxon>
        <taxon>Spiralia</taxon>
        <taxon>Lophotrochozoa</taxon>
        <taxon>Annelida</taxon>
        <taxon>Polychaeta</taxon>
        <taxon>Sedentaria</taxon>
        <taxon>Canalipalpata</taxon>
        <taxon>Sabellida</taxon>
        <taxon>Siboglinidae</taxon>
        <taxon>Ridgeia</taxon>
    </lineage>
</organism>
<feature type="active site" description="For sulfotransferase activity" evidence="3">
    <location>
        <position position="59"/>
    </location>
</feature>
<dbReference type="SUPFAM" id="SSF52540">
    <property type="entry name" value="P-loop containing nucleoside triphosphate hydrolases"/>
    <property type="match status" value="1"/>
</dbReference>
<evidence type="ECO:0000256" key="4">
    <source>
        <dbReference type="PIRSR" id="PIRSR637359-2"/>
    </source>
</evidence>
<evidence type="ECO:0000256" key="6">
    <source>
        <dbReference type="SAM" id="MobiDB-lite"/>
    </source>
</evidence>
<sequence length="302" mass="35120">MGISSHIRSAHDGVSTELHSVQVSGEHTVPKSLKTDQRFDRHFTRQPRLPNVILVGVNKCGTRALITYLDLHPDVVTAKPEVNYFGLYYGRGEEWYRNQMPPSMPGQLTMEKSPKYYETAEAPQRIHTMNESMKILLVVRDPVDRSVSNWLHACRNARKAGNDETFCRTYEGSGVLKNERDIDPNCEYIQRSSYAKFIENWTRLFPLRSQLHVVDGQKLVSDPVSELRKVETFLGLRHYFTQKNFVFNNKIGFYCLPRRCIGKDKGVKHPTLDPLVEAKLRKYFKPLNQRFYRIVGHDFGWR</sequence>
<evidence type="ECO:0000313" key="8">
    <source>
        <dbReference type="EMBL" id="KAK2161563.1"/>
    </source>
</evidence>
<reference evidence="8" key="1">
    <citation type="journal article" date="2023" name="Mol. Biol. Evol.">
        <title>Third-Generation Sequencing Reveals the Adaptive Role of the Epigenome in Three Deep-Sea Polychaetes.</title>
        <authorList>
            <person name="Perez M."/>
            <person name="Aroh O."/>
            <person name="Sun Y."/>
            <person name="Lan Y."/>
            <person name="Juniper S.K."/>
            <person name="Young C.R."/>
            <person name="Angers B."/>
            <person name="Qian P.Y."/>
        </authorList>
    </citation>
    <scope>NUCLEOTIDE SEQUENCE</scope>
    <source>
        <strain evidence="8">R07B-5</strain>
    </source>
</reference>
<comment type="caution">
    <text evidence="8">The sequence shown here is derived from an EMBL/GenBank/DDBJ whole genome shotgun (WGS) entry which is preliminary data.</text>
</comment>
<dbReference type="PANTHER" id="PTHR10605:SF72">
    <property type="entry name" value="HEPARAN SULFATE 3-O SULFOTRANSFERASE-B, ISOFORM A"/>
    <property type="match status" value="1"/>
</dbReference>
<dbReference type="Pfam" id="PF00685">
    <property type="entry name" value="Sulfotransfer_1"/>
    <property type="match status" value="1"/>
</dbReference>
<feature type="disulfide bond" evidence="5">
    <location>
        <begin position="255"/>
        <end position="260"/>
    </location>
</feature>
<feature type="binding site" evidence="4">
    <location>
        <position position="148"/>
    </location>
    <ligand>
        <name>3'-phosphoadenylyl sulfate</name>
        <dbReference type="ChEBI" id="CHEBI:58339"/>
    </ligand>
</feature>
<dbReference type="EMBL" id="JAODUO010001574">
    <property type="protein sequence ID" value="KAK2161563.1"/>
    <property type="molecule type" value="Genomic_DNA"/>
</dbReference>
<accession>A0AAD9K003</accession>
<dbReference type="PANTHER" id="PTHR10605">
    <property type="entry name" value="HEPARAN SULFATE SULFOTRANSFERASE"/>
    <property type="match status" value="1"/>
</dbReference>
<proteinExistence type="predicted"/>
<evidence type="ECO:0000313" key="9">
    <source>
        <dbReference type="Proteomes" id="UP001209878"/>
    </source>
</evidence>
<feature type="binding site" evidence="4">
    <location>
        <begin position="265"/>
        <end position="269"/>
    </location>
    <ligand>
        <name>3'-phosphoadenylyl sulfate</name>
        <dbReference type="ChEBI" id="CHEBI:58339"/>
    </ligand>
</feature>
<feature type="binding site" evidence="4">
    <location>
        <begin position="59"/>
        <end position="63"/>
    </location>
    <ligand>
        <name>3'-phosphoadenylyl sulfate</name>
        <dbReference type="ChEBI" id="CHEBI:58339"/>
    </ligand>
</feature>
<evidence type="ECO:0000256" key="5">
    <source>
        <dbReference type="PIRSR" id="PIRSR637359-3"/>
    </source>
</evidence>
<feature type="binding site" evidence="4">
    <location>
        <position position="140"/>
    </location>
    <ligand>
        <name>3'-phosphoadenylyl sulfate</name>
        <dbReference type="ChEBI" id="CHEBI:58339"/>
    </ligand>
</feature>
<dbReference type="Gene3D" id="3.40.50.300">
    <property type="entry name" value="P-loop containing nucleotide triphosphate hydrolases"/>
    <property type="match status" value="1"/>
</dbReference>
<protein>
    <recommendedName>
        <fullName evidence="7">Sulfotransferase domain-containing protein</fullName>
    </recommendedName>
</protein>
<keyword evidence="9" id="KW-1185">Reference proteome</keyword>
<dbReference type="InterPro" id="IPR037359">
    <property type="entry name" value="NST/OST"/>
</dbReference>